<feature type="non-terminal residue" evidence="1">
    <location>
        <position position="86"/>
    </location>
</feature>
<dbReference type="Proteomes" id="UP001196338">
    <property type="component" value="Unassembled WGS sequence"/>
</dbReference>
<dbReference type="RefSeq" id="WP_213420757.1">
    <property type="nucleotide sequence ID" value="NZ_JAHBND010000091.1"/>
</dbReference>
<gene>
    <name evidence="1" type="ORF">KIN13_03135</name>
</gene>
<proteinExistence type="predicted"/>
<accession>A0AAW4KRD8</accession>
<reference evidence="1" key="1">
    <citation type="submission" date="2021-05" db="EMBL/GenBank/DDBJ databases">
        <authorList>
            <person name="Stine C."/>
        </authorList>
    </citation>
    <scope>NUCLEOTIDE SEQUENCE</scope>
    <source>
        <strain evidence="1">TDS0091212</strain>
    </source>
</reference>
<reference evidence="1" key="2">
    <citation type="submission" date="2023-08" db="EMBL/GenBank/DDBJ databases">
        <title>Vibrio cholerae Outbreaks in Tanzania Exemplify Founder Flush: Simultaneous Increases in Population Size and Genetic Diversity.</title>
        <authorList>
            <person name="Debes A.K."/>
            <person name="Mohammed A."/>
            <person name="Maseke I."/>
            <person name="Almeida M."/>
            <person name="Li S."/>
            <person name="Matimba H."/>
            <person name="Joachim A."/>
            <person name="Mizinduko M."/>
            <person name="Nyanga S."/>
            <person name="Kelly M."/>
            <person name="Kachwamba Y."/>
            <person name="Schaffer A.M."/>
            <person name="Nyanga A.S."/>
            <person name="Mghamba J."/>
            <person name="Mosha F.S."/>
            <person name="Sack D.A."/>
            <person name="Stine O.C."/>
        </authorList>
    </citation>
    <scope>NUCLEOTIDE SEQUENCE</scope>
    <source>
        <strain evidence="1">TDS0091212</strain>
    </source>
</reference>
<evidence type="ECO:0008006" key="3">
    <source>
        <dbReference type="Google" id="ProtNLM"/>
    </source>
</evidence>
<name>A0AAW4KRD8_VIBCL</name>
<feature type="non-terminal residue" evidence="1">
    <location>
        <position position="1"/>
    </location>
</feature>
<dbReference type="EMBL" id="JAHBND010000091">
    <property type="protein sequence ID" value="MBS7672445.1"/>
    <property type="molecule type" value="Genomic_DNA"/>
</dbReference>
<comment type="caution">
    <text evidence="1">The sequence shown here is derived from an EMBL/GenBank/DDBJ whole genome shotgun (WGS) entry which is preliminary data.</text>
</comment>
<evidence type="ECO:0000313" key="1">
    <source>
        <dbReference type="EMBL" id="MBS7672445.1"/>
    </source>
</evidence>
<dbReference type="AlphaFoldDB" id="A0AAW4KRD8"/>
<protein>
    <recommendedName>
        <fullName evidence="3">Toxin CdiA</fullName>
    </recommendedName>
</protein>
<evidence type="ECO:0000313" key="2">
    <source>
        <dbReference type="Proteomes" id="UP001196338"/>
    </source>
</evidence>
<organism evidence="1 2">
    <name type="scientific">Vibrio cholerae</name>
    <dbReference type="NCBI Taxonomy" id="666"/>
    <lineage>
        <taxon>Bacteria</taxon>
        <taxon>Pseudomonadati</taxon>
        <taxon>Pseudomonadota</taxon>
        <taxon>Gammaproteobacteria</taxon>
        <taxon>Vibrionales</taxon>
        <taxon>Vibrionaceae</taxon>
        <taxon>Vibrio</taxon>
    </lineage>
</organism>
<sequence>LTTAAQLIGVAAAAVVDGGADTKNLQVAAWAAQNATNYNSLNHEDAADFVADMNICGKNVACQQKTWKAGKYDNISLGNFDEAMKT</sequence>